<dbReference type="EMBL" id="UGTI01000001">
    <property type="protein sequence ID" value="SUB77012.1"/>
    <property type="molecule type" value="Genomic_DNA"/>
</dbReference>
<gene>
    <name evidence="2" type="ORF">NCTC13100_00125</name>
</gene>
<protein>
    <submittedName>
        <fullName evidence="2">Cell surface protein SprA</fullName>
    </submittedName>
</protein>
<sequence length="2335" mass="265204">MMACLRSLYKVVLWCLLVGGVSCGLLTAQDSLPRRRYTSTFVYDAPNNRYLLITYLYGQPVGSPVVFTPEQYRRYMQARDGGALPVPDLLSGESSKRTEQPKSMLQFGAVNMNVNGYAELSAGAHRTRTDNPTLHERDRSHRYPDLNQNIHLSLNGSVGERLIFGLDYNTDAPFKQDARRLRLAYKGTEDEILQSVEFGNVNLLPRNSLIQSGGGLFGIYGQMQFGKLRVDMVASRQRTTVKRYSAPRGKSVTPFEISADRYDERRHFFLAPFFYHRFDEAMASLPVVNSGIHIDRIEVWITNRRGVYDGARNIVAIDNLADPINVEQIPPANNEGELYAMLSANPAVRNLHQVDGILSPTHQLHHSYERLESARKLEPQEYTLHPALGYISLHRKLEAGDVLAVAFQYTYKGKTYRVGEFTADRPGGAADNLILKLIKSSSSSPIDKVWPLMMKNVYRIASGITLEPKDFKLEIVGRTDSTGIYLPYFDVQSKREESILRLLGFDRLNERHEPHPDGRFDFVEGYTVDSHLGTVIFPSVEPFRISVKKALGADAGLYVFDALYDSTRVAATQRTEYNRFLIRGSYAGGSSTDDTGTGRVRPGSVQVTAGGVTLAEHIDYEVDYATGAVRIINEEILASGVPVDIRYEDQGTDLIQRRSVFGVDLNYAFNPELNIGATLMHLRETPLDAKMAFGLESMRNTLWGVNLNWRKKSTKLTEWLDALPAVKASEPSHISFDAEFAHLIPGRYKSRYAGDYSYIDDFESARSYDDLLNAYSWSLSATPWGVPGDELGNEARLSGDIRYGMHRALLSWYHIDPLFMRPDARYMPAYLRADPNLLSNHYSRSVEVHELFPFRDFSLSAMSYLRTLNVSYYPEERGPYNLSTDNLLPDGRLSEPQKNWGGMMRALNQTDFEEANIAYVEFWLLDPFIYHPQSKGGNLCLHLGDVSEDVLRDGRKFFENGMPVNDTSGATEQTVWGKVPAVQPVSSGFDNTGTGLSRQDVGLNGLSSEEEKQTPVYADYLSRLHRIVSREQIDRWVQLPVSPLTDPAGDDFVHSRDERYDRLQASVTERYKYYNGTEGNTARKAETSTGETAARLLPDTEDVNGDNTLTDREQYYEYRIELKPSYMKPGQNFIADSRTASVSLPNGKTETVTWYLFKIPIRDYTAQVGNMRDFRSIRFARLCLRNFEEEVHLRFGTFRLVRGSWRPYEQPLNAPETSPVTDARITVGTVNLEENGDRTPVNYVLPPGVTQSIDRSGLNPSRVNEQSLSLQVENLSPADARAVYKTGNYDLRRYKKLQLFAHAERLINSTSTPDDKDLELFIRLGSDYRQNYYEYARPLHLTKPGVYSSENEFDREQVWPEVNRMNIHLRSLPALKRKRNAAIRKAEASLYEPYIREDEHSSGGRLSVMGQPTLSDVRAVMIGVRNRSGRVLSAEVWVDEFRLTDYDEEGGWAARANLGMQLSDMGTVHLEARHYSAGFGALDQRLHERRIDHLTLLDFTAQMDMGRFLPEKWKTSIPLYVTAHNEQSTPLYNPIDPDVLLDDALKDASRSSERDSMLDLSRSVQRSHSVALTNVRVGIKSKNPMPYDPANFSFSYAHSRAHSATPEVRFDDSRNWSSAIHYDYAPRFKPLRPLASMASHKNERFRPLAYYAVNLWPSKIHLSSSLRRYYQEQQMREYTAHSEAIVTHLQHFYWDREMQWQWDLTSDLKINWQSGTHARIEEPYRRVNRRLDPDGYRIWRDSVMRSIRELGEPLSYRRMVNITYVLPTAMLPKLTWVRGDAAYSAMYNWERGAQTPAGTPAMGHVIRNNSTADLHLTLDLLSFYRQNRHLQSALQGIEGTGSARDTTTRTARLWRYAAMIVRRIQLNLSRSSTTYLPGFIPEIAPFGGQAHTHGSLSPGLPFAFGFTGADFIDHAADRGWLVKNSGRITPATYSRTNTLDMVVRLRPAPHLDITLNMNRTDTRRTEVQYMLDNRPRTYGGYFNMTTIGLRSFFNRGSADNGYRSAAFEQLLAARESIAGRLRRLYEGKVYPDAGFLHGTEYAGKAVDLSSVAFAANSAEVLVSAMRAAYLAGGEAGRVSLNPLPSLLSMLPNWNVVYNGFGELPFMRKIFSRLELSHAYRGVYTVGNYTSVNDWAGYRGEHWGFLPDEKGEPRAAMPYLIPMVSLQEAFYPLVGVEISMYNGFTLSGHRRYSRGVLLNTGAAQLIESYTDEWALISSYKWKNLPRLDLDALFGRQKTATPPSEKERRQGGILLRVEYSRGHTQTLIRNIVAARSQATTGNLNNRLRMTADYDLSRYITLRGYYEWNSNKPLVSGNSFPVHDTHYGLSLHFNFLPQ</sequence>
<evidence type="ECO:0000313" key="3">
    <source>
        <dbReference type="Proteomes" id="UP000254263"/>
    </source>
</evidence>
<feature type="domain" description="Gliding motility protein SprA N-terminal" evidence="1">
    <location>
        <begin position="1019"/>
        <end position="1545"/>
    </location>
</feature>
<proteinExistence type="predicted"/>
<feature type="domain" description="Gliding motility protein SprA N-terminal" evidence="1">
    <location>
        <begin position="118"/>
        <end position="305"/>
    </location>
</feature>
<dbReference type="Proteomes" id="UP000254263">
    <property type="component" value="Unassembled WGS sequence"/>
</dbReference>
<name>A0A379DFT0_9PORP</name>
<evidence type="ECO:0000313" key="2">
    <source>
        <dbReference type="EMBL" id="SUB77012.1"/>
    </source>
</evidence>
<dbReference type="Pfam" id="PF14349">
    <property type="entry name" value="SprA_N"/>
    <property type="match status" value="2"/>
</dbReference>
<organism evidence="2 3">
    <name type="scientific">Porphyromonas macacae</name>
    <dbReference type="NCBI Taxonomy" id="28115"/>
    <lineage>
        <taxon>Bacteria</taxon>
        <taxon>Pseudomonadati</taxon>
        <taxon>Bacteroidota</taxon>
        <taxon>Bacteroidia</taxon>
        <taxon>Bacteroidales</taxon>
        <taxon>Porphyromonadaceae</taxon>
        <taxon>Porphyromonas</taxon>
    </lineage>
</organism>
<dbReference type="NCBIfam" id="TIGR04189">
    <property type="entry name" value="surface_SprA"/>
    <property type="match status" value="1"/>
</dbReference>
<accession>A0A379DFT0</accession>
<dbReference type="PROSITE" id="PS51257">
    <property type="entry name" value="PROKAR_LIPOPROTEIN"/>
    <property type="match status" value="1"/>
</dbReference>
<reference evidence="2 3" key="1">
    <citation type="submission" date="2018-06" db="EMBL/GenBank/DDBJ databases">
        <authorList>
            <consortium name="Pathogen Informatics"/>
            <person name="Doyle S."/>
        </authorList>
    </citation>
    <scope>NUCLEOTIDE SEQUENCE [LARGE SCALE GENOMIC DNA]</scope>
    <source>
        <strain evidence="2 3">NCTC13100</strain>
    </source>
</reference>
<evidence type="ECO:0000259" key="1">
    <source>
        <dbReference type="Pfam" id="PF14349"/>
    </source>
</evidence>
<dbReference type="InterPro" id="IPR025684">
    <property type="entry name" value="SprA_N_dom"/>
</dbReference>
<dbReference type="InterPro" id="IPR026377">
    <property type="entry name" value="Cell_surface_SprA"/>
</dbReference>
<dbReference type="RefSeq" id="WP_018359722.1">
    <property type="nucleotide sequence ID" value="NZ_UGTI01000001.1"/>
</dbReference>